<keyword evidence="4 7" id="KW-0561">Oxygen transport</keyword>
<dbReference type="PRINTS" id="PR00612">
    <property type="entry name" value="ALPHAHAEM"/>
</dbReference>
<dbReference type="GO" id="GO:0042744">
    <property type="term" value="P:hydrogen peroxide catabolic process"/>
    <property type="evidence" value="ECO:0007669"/>
    <property type="project" value="TreeGrafter"/>
</dbReference>
<dbReference type="GO" id="GO:0031838">
    <property type="term" value="C:haptoglobin-hemoglobin complex"/>
    <property type="evidence" value="ECO:0007669"/>
    <property type="project" value="TreeGrafter"/>
</dbReference>
<dbReference type="GO" id="GO:0005344">
    <property type="term" value="F:oxygen carrier activity"/>
    <property type="evidence" value="ECO:0007669"/>
    <property type="project" value="UniProtKB-KW"/>
</dbReference>
<keyword evidence="6" id="KW-0408">Iron</keyword>
<evidence type="ECO:0000256" key="4">
    <source>
        <dbReference type="ARBA" id="ARBA00022621"/>
    </source>
</evidence>
<evidence type="ECO:0000256" key="8">
    <source>
        <dbReference type="SAM" id="SignalP"/>
    </source>
</evidence>
<dbReference type="InterPro" id="IPR012292">
    <property type="entry name" value="Globin/Proto"/>
</dbReference>
<evidence type="ECO:0000256" key="1">
    <source>
        <dbReference type="ARBA" id="ARBA00008705"/>
    </source>
</evidence>
<evidence type="ECO:0000256" key="7">
    <source>
        <dbReference type="RuleBase" id="RU000356"/>
    </source>
</evidence>
<keyword evidence="3 7" id="KW-0349">Heme</keyword>
<protein>
    <recommendedName>
        <fullName evidence="9">Globin domain-containing protein</fullName>
    </recommendedName>
</protein>
<dbReference type="GO" id="GO:0043177">
    <property type="term" value="F:organic acid binding"/>
    <property type="evidence" value="ECO:0007669"/>
    <property type="project" value="TreeGrafter"/>
</dbReference>
<proteinExistence type="inferred from homology"/>
<dbReference type="EMBL" id="WNYA01000008">
    <property type="protein sequence ID" value="KAG8558486.1"/>
    <property type="molecule type" value="Genomic_DNA"/>
</dbReference>
<evidence type="ECO:0000259" key="9">
    <source>
        <dbReference type="PROSITE" id="PS01033"/>
    </source>
</evidence>
<name>A0AAV7AH90_ENGPU</name>
<dbReference type="GO" id="GO:0004601">
    <property type="term" value="F:peroxidase activity"/>
    <property type="evidence" value="ECO:0007669"/>
    <property type="project" value="TreeGrafter"/>
</dbReference>
<evidence type="ECO:0000313" key="10">
    <source>
        <dbReference type="EMBL" id="KAG8558486.1"/>
    </source>
</evidence>
<sequence>MMNLFAVLIIWSKIILGLSQTPNTTISLTATELALVKDIWAKVTPQANELGAEMLERWFLSFPETKGFFARFDLSHGSNDLLIEGGKILNAFGNAINYVDDPAGLRVAIRDLRAYNLELNPDNFPLLSHIIQVVLASHFPDDFTIEAQAAVDKFLSEVSNFLISDHRSMHQG</sequence>
<dbReference type="InterPro" id="IPR000971">
    <property type="entry name" value="Globin"/>
</dbReference>
<evidence type="ECO:0000256" key="3">
    <source>
        <dbReference type="ARBA" id="ARBA00022617"/>
    </source>
</evidence>
<feature type="chain" id="PRO_5043372552" description="Globin domain-containing protein" evidence="8">
    <location>
        <begin position="20"/>
        <end position="172"/>
    </location>
</feature>
<keyword evidence="5" id="KW-0479">Metal-binding</keyword>
<dbReference type="InterPro" id="IPR009050">
    <property type="entry name" value="Globin-like_sf"/>
</dbReference>
<dbReference type="Proteomes" id="UP000824782">
    <property type="component" value="Unassembled WGS sequence"/>
</dbReference>
<dbReference type="AlphaFoldDB" id="A0AAV7AH90"/>
<dbReference type="GO" id="GO:0005833">
    <property type="term" value="C:hemoglobin complex"/>
    <property type="evidence" value="ECO:0007669"/>
    <property type="project" value="InterPro"/>
</dbReference>
<keyword evidence="8" id="KW-0732">Signal</keyword>
<comment type="similarity">
    <text evidence="1 7">Belongs to the globin family.</text>
</comment>
<gene>
    <name evidence="10" type="ORF">GDO81_017015</name>
</gene>
<dbReference type="GO" id="GO:0020037">
    <property type="term" value="F:heme binding"/>
    <property type="evidence" value="ECO:0007669"/>
    <property type="project" value="InterPro"/>
</dbReference>
<dbReference type="GO" id="GO:0019825">
    <property type="term" value="F:oxygen binding"/>
    <property type="evidence" value="ECO:0007669"/>
    <property type="project" value="InterPro"/>
</dbReference>
<reference evidence="10" key="1">
    <citation type="thesis" date="2020" institute="ProQuest LLC" country="789 East Eisenhower Parkway, Ann Arbor, MI, USA">
        <title>Comparative Genomics and Chromosome Evolution.</title>
        <authorList>
            <person name="Mudd A.B."/>
        </authorList>
    </citation>
    <scope>NUCLEOTIDE SEQUENCE</scope>
    <source>
        <strain evidence="10">237g6f4</strain>
        <tissue evidence="10">Blood</tissue>
    </source>
</reference>
<evidence type="ECO:0000256" key="2">
    <source>
        <dbReference type="ARBA" id="ARBA00022448"/>
    </source>
</evidence>
<organism evidence="10 11">
    <name type="scientific">Engystomops pustulosus</name>
    <name type="common">Tungara frog</name>
    <name type="synonym">Physalaemus pustulosus</name>
    <dbReference type="NCBI Taxonomy" id="76066"/>
    <lineage>
        <taxon>Eukaryota</taxon>
        <taxon>Metazoa</taxon>
        <taxon>Chordata</taxon>
        <taxon>Craniata</taxon>
        <taxon>Vertebrata</taxon>
        <taxon>Euteleostomi</taxon>
        <taxon>Amphibia</taxon>
        <taxon>Batrachia</taxon>
        <taxon>Anura</taxon>
        <taxon>Neobatrachia</taxon>
        <taxon>Hyloidea</taxon>
        <taxon>Leptodactylidae</taxon>
        <taxon>Leiuperinae</taxon>
        <taxon>Engystomops</taxon>
    </lineage>
</organism>
<dbReference type="Pfam" id="PF00042">
    <property type="entry name" value="Globin"/>
    <property type="match status" value="1"/>
</dbReference>
<evidence type="ECO:0000256" key="6">
    <source>
        <dbReference type="ARBA" id="ARBA00023004"/>
    </source>
</evidence>
<accession>A0AAV7AH90</accession>
<dbReference type="GO" id="GO:0031720">
    <property type="term" value="F:haptoglobin binding"/>
    <property type="evidence" value="ECO:0007669"/>
    <property type="project" value="TreeGrafter"/>
</dbReference>
<feature type="domain" description="Globin" evidence="9">
    <location>
        <begin position="27"/>
        <end position="167"/>
    </location>
</feature>
<dbReference type="PANTHER" id="PTHR11442:SF41">
    <property type="entry name" value="HEMOGLOBIN SUBUNIT ZETA"/>
    <property type="match status" value="1"/>
</dbReference>
<dbReference type="Gene3D" id="1.10.490.10">
    <property type="entry name" value="Globins"/>
    <property type="match status" value="1"/>
</dbReference>
<dbReference type="PROSITE" id="PS01033">
    <property type="entry name" value="GLOBIN"/>
    <property type="match status" value="1"/>
</dbReference>
<dbReference type="SUPFAM" id="SSF46458">
    <property type="entry name" value="Globin-like"/>
    <property type="match status" value="1"/>
</dbReference>
<keyword evidence="11" id="KW-1185">Reference proteome</keyword>
<dbReference type="InterPro" id="IPR002338">
    <property type="entry name" value="Hemoglobin_a-typ"/>
</dbReference>
<dbReference type="GO" id="GO:0072562">
    <property type="term" value="C:blood microparticle"/>
    <property type="evidence" value="ECO:0007669"/>
    <property type="project" value="TreeGrafter"/>
</dbReference>
<keyword evidence="2 7" id="KW-0813">Transport</keyword>
<evidence type="ECO:0000313" key="11">
    <source>
        <dbReference type="Proteomes" id="UP000824782"/>
    </source>
</evidence>
<comment type="caution">
    <text evidence="10">The sequence shown here is derived from an EMBL/GenBank/DDBJ whole genome shotgun (WGS) entry which is preliminary data.</text>
</comment>
<feature type="signal peptide" evidence="8">
    <location>
        <begin position="1"/>
        <end position="19"/>
    </location>
</feature>
<dbReference type="PANTHER" id="PTHR11442">
    <property type="entry name" value="HEMOGLOBIN FAMILY MEMBER"/>
    <property type="match status" value="1"/>
</dbReference>
<evidence type="ECO:0000256" key="5">
    <source>
        <dbReference type="ARBA" id="ARBA00022723"/>
    </source>
</evidence>
<dbReference type="GO" id="GO:0046872">
    <property type="term" value="F:metal ion binding"/>
    <property type="evidence" value="ECO:0007669"/>
    <property type="project" value="UniProtKB-KW"/>
</dbReference>
<dbReference type="InterPro" id="IPR050056">
    <property type="entry name" value="Hemoglobin_oxygen_transport"/>
</dbReference>